<evidence type="ECO:0000313" key="2">
    <source>
        <dbReference type="Proteomes" id="UP000069850"/>
    </source>
</evidence>
<dbReference type="AlphaFoldDB" id="A0A0X3BNZ0"/>
<dbReference type="OrthoDB" id="114363at2157"/>
<dbReference type="EMBL" id="LT158599">
    <property type="protein sequence ID" value="CVK33265.1"/>
    <property type="molecule type" value="Genomic_DNA"/>
</dbReference>
<reference evidence="1 2" key="1">
    <citation type="submission" date="2016-01" db="EMBL/GenBank/DDBJ databases">
        <authorList>
            <person name="Manzoor S."/>
        </authorList>
    </citation>
    <scope>NUCLEOTIDE SEQUENCE [LARGE SCALE GENOMIC DNA]</scope>
    <source>
        <strain evidence="1">Methanoculleus sp MAB1</strain>
    </source>
</reference>
<accession>A0A0X3BNZ0</accession>
<protein>
    <submittedName>
        <fullName evidence="1">Uncharacterized protein</fullName>
    </submittedName>
</protein>
<gene>
    <name evidence="1" type="ORF">MMAB1_2052</name>
</gene>
<sequence>MDEAAKEVFKGKFIVLTVMLNIIILCFAMGAFILFRFAPSSTFGLWIGVILLVVGAVFAVLFRKLYYRTKVWLYEQP</sequence>
<dbReference type="KEGG" id="mema:MMAB1_2052"/>
<dbReference type="RefSeq" id="WP_062264145.1">
    <property type="nucleotide sequence ID" value="NZ_LT158599.1"/>
</dbReference>
<evidence type="ECO:0000313" key="1">
    <source>
        <dbReference type="EMBL" id="CVK33265.1"/>
    </source>
</evidence>
<proteinExistence type="predicted"/>
<name>A0A0X3BNZ0_9EURY</name>
<dbReference type="Proteomes" id="UP000069850">
    <property type="component" value="Chromosome 1"/>
</dbReference>
<organism evidence="1 2">
    <name type="scientific">Methanoculleus bourgensis</name>
    <dbReference type="NCBI Taxonomy" id="83986"/>
    <lineage>
        <taxon>Archaea</taxon>
        <taxon>Methanobacteriati</taxon>
        <taxon>Methanobacteriota</taxon>
        <taxon>Stenosarchaea group</taxon>
        <taxon>Methanomicrobia</taxon>
        <taxon>Methanomicrobiales</taxon>
        <taxon>Methanomicrobiaceae</taxon>
        <taxon>Methanoculleus</taxon>
    </lineage>
</organism>
<dbReference type="GeneID" id="27137780"/>